<feature type="compositionally biased region" description="Basic residues" evidence="2">
    <location>
        <begin position="381"/>
        <end position="403"/>
    </location>
</feature>
<dbReference type="InterPro" id="IPR002483">
    <property type="entry name" value="PWI_dom"/>
</dbReference>
<dbReference type="PROSITE" id="PS51025">
    <property type="entry name" value="PWI"/>
    <property type="match status" value="1"/>
</dbReference>
<dbReference type="SUPFAM" id="SSF101233">
    <property type="entry name" value="PWI domain"/>
    <property type="match status" value="1"/>
</dbReference>
<dbReference type="Proteomes" id="UP001567538">
    <property type="component" value="Unassembled WGS sequence"/>
</dbReference>
<feature type="compositionally biased region" description="Basic and acidic residues" evidence="2">
    <location>
        <begin position="593"/>
        <end position="605"/>
    </location>
</feature>
<name>A0ABD1H8Z3_SALDI</name>
<dbReference type="Pfam" id="PF01480">
    <property type="entry name" value="PWI"/>
    <property type="match status" value="1"/>
</dbReference>
<protein>
    <submittedName>
        <fullName evidence="4">Serine/arginine repetitive matrix protein 1-like</fullName>
    </submittedName>
</protein>
<feature type="compositionally biased region" description="Basic residues" evidence="2">
    <location>
        <begin position="788"/>
        <end position="816"/>
    </location>
</feature>
<evidence type="ECO:0000256" key="1">
    <source>
        <dbReference type="ARBA" id="ARBA00022664"/>
    </source>
</evidence>
<feature type="compositionally biased region" description="Polar residues" evidence="2">
    <location>
        <begin position="606"/>
        <end position="615"/>
    </location>
</feature>
<organism evidence="4 5">
    <name type="scientific">Salvia divinorum</name>
    <name type="common">Maria pastora</name>
    <name type="synonym">Diviner's sage</name>
    <dbReference type="NCBI Taxonomy" id="28513"/>
    <lineage>
        <taxon>Eukaryota</taxon>
        <taxon>Viridiplantae</taxon>
        <taxon>Streptophyta</taxon>
        <taxon>Embryophyta</taxon>
        <taxon>Tracheophyta</taxon>
        <taxon>Spermatophyta</taxon>
        <taxon>Magnoliopsida</taxon>
        <taxon>eudicotyledons</taxon>
        <taxon>Gunneridae</taxon>
        <taxon>Pentapetalae</taxon>
        <taxon>asterids</taxon>
        <taxon>lamiids</taxon>
        <taxon>Lamiales</taxon>
        <taxon>Lamiaceae</taxon>
        <taxon>Nepetoideae</taxon>
        <taxon>Mentheae</taxon>
        <taxon>Salviinae</taxon>
        <taxon>Salvia</taxon>
        <taxon>Salvia subgen. Calosphace</taxon>
    </lineage>
</organism>
<feature type="compositionally biased region" description="Low complexity" evidence="2">
    <location>
        <begin position="452"/>
        <end position="465"/>
    </location>
</feature>
<feature type="compositionally biased region" description="Basic and acidic residues" evidence="2">
    <location>
        <begin position="526"/>
        <end position="538"/>
    </location>
</feature>
<dbReference type="EMBL" id="JBEAFC010000006">
    <property type="protein sequence ID" value="KAL1552895.1"/>
    <property type="molecule type" value="Genomic_DNA"/>
</dbReference>
<dbReference type="SMART" id="SM00311">
    <property type="entry name" value="PWI"/>
    <property type="match status" value="1"/>
</dbReference>
<dbReference type="PANTHER" id="PTHR23148:SF0">
    <property type="entry name" value="SERINE_ARGININE REPETITIVE MATRIX PROTEIN 1"/>
    <property type="match status" value="1"/>
</dbReference>
<gene>
    <name evidence="4" type="ORF">AAHA92_13637</name>
</gene>
<dbReference type="PANTHER" id="PTHR23148">
    <property type="entry name" value="SERINE/ARGININE REGULATED NUCLEAR MATRIX PROTEIN"/>
    <property type="match status" value="1"/>
</dbReference>
<evidence type="ECO:0000313" key="5">
    <source>
        <dbReference type="Proteomes" id="UP001567538"/>
    </source>
</evidence>
<feature type="compositionally biased region" description="Basic and acidic residues" evidence="2">
    <location>
        <begin position="654"/>
        <end position="681"/>
    </location>
</feature>
<evidence type="ECO:0000256" key="2">
    <source>
        <dbReference type="SAM" id="MobiDB-lite"/>
    </source>
</evidence>
<sequence length="886" mass="102344">MSGGFFRGTSADQDTRFSNKQAKLLKSQKFPHELENLVDMTKVKIDVIKPWIAKRVTELIGFEDEVLINFIYGLLEGEAVNGKQVQISLTGFMERNTAKFMKELWLLLLSAQQNVSGVPQQFLDAKEEEAKIKKAETDRIANEIQRKKEKEKQEFYEEKAKTDGDGAKSRDNHSELEPNVKHYPRSSTIQQANEKERHYRNGRRRSSRGSRSPDSPNHSLSSSEQRRSRSVSGGPPSRSRSISSERRARSPPRRSITPRRRHVVRRSRSPRRRSYLNRRSRSNSRRRSPSPVRYRVRSPRRHRSRSPLRRRSRSPVRRRSRSPVRRTSRSPVRRRSRSPVQRKSRTPIRRSPVQYKSRTSLRRRSLSPVHSMSPSPIRGRSPVHRRSPSPVRRRSRSPLRRRSPSPARRQYRRSLSTSSHQSMSPVRRRSSMHGRKRSCSPGSRRSPAPQESSSPSNIRRSSLSPVRRGSMKHTSSPIHSPGEKTRQKNYSPARRSSPSERAEVQSGNRKGTKSTERQSVVSLRSPQRDVLDQRDIGGKPRNLSPSSEKSPSGSDASRGRSDSEERRSISPRGSPHKRRGRMIPPESPNPSRKAADTKTRRDDSRTSLNDENNLPSREIGRYKNRSSGKSSFMPVRDKDSLETADTHGLTDNTQSRERQLTNSDRPHDTADHKEHRERKELSTPTKTTDVSIKSREYHDYPQSKDMKISHTEDDESGFRFPEKEDLPKLLRKSEQNDRNGSSDSALNEGTDDHVSKVKEKRKQRKSGRQDAESDEFSSYDSHEDKKEIRKRKREEKKLKKEMRRRRREEKHRRKGERRSEKQKLKSGDASSSSSDLAGDNSEDESAKRKKLRASNPKDTESEQKRLEIELREKALKSLRARKGSGN</sequence>
<feature type="compositionally biased region" description="Low complexity" evidence="2">
    <location>
        <begin position="209"/>
        <end position="223"/>
    </location>
</feature>
<feature type="compositionally biased region" description="Polar residues" evidence="2">
    <location>
        <begin position="415"/>
        <end position="424"/>
    </location>
</feature>
<feature type="compositionally biased region" description="Low complexity" evidence="2">
    <location>
        <begin position="230"/>
        <end position="242"/>
    </location>
</feature>
<reference evidence="4 5" key="1">
    <citation type="submission" date="2024-06" db="EMBL/GenBank/DDBJ databases">
        <title>A chromosome level genome sequence of Diviner's sage (Salvia divinorum).</title>
        <authorList>
            <person name="Ford S.A."/>
            <person name="Ro D.-K."/>
            <person name="Ness R.W."/>
            <person name="Phillips M.A."/>
        </authorList>
    </citation>
    <scope>NUCLEOTIDE SEQUENCE [LARGE SCALE GENOMIC DNA]</scope>
    <source>
        <strain evidence="4">SAF-2024a</strain>
        <tissue evidence="4">Leaf</tissue>
    </source>
</reference>
<keyword evidence="5" id="KW-1185">Reference proteome</keyword>
<feature type="region of interest" description="Disordered" evidence="2">
    <location>
        <begin position="143"/>
        <end position="868"/>
    </location>
</feature>
<dbReference type="Gene3D" id="1.20.1390.10">
    <property type="entry name" value="PWI domain"/>
    <property type="match status" value="1"/>
</dbReference>
<keyword evidence="1" id="KW-0507">mRNA processing</keyword>
<dbReference type="InterPro" id="IPR052225">
    <property type="entry name" value="Ser/Arg_repetitive_matrix"/>
</dbReference>
<feature type="compositionally biased region" description="Basic residues" evidence="2">
    <location>
        <begin position="426"/>
        <end position="438"/>
    </location>
</feature>
<feature type="compositionally biased region" description="Polar residues" evidence="2">
    <location>
        <begin position="682"/>
        <end position="691"/>
    </location>
</feature>
<feature type="compositionally biased region" description="Basic and acidic residues" evidence="2">
    <location>
        <begin position="855"/>
        <end position="868"/>
    </location>
</feature>
<evidence type="ECO:0000259" key="3">
    <source>
        <dbReference type="PROSITE" id="PS51025"/>
    </source>
</evidence>
<feature type="compositionally biased region" description="Basic residues" evidence="2">
    <location>
        <begin position="249"/>
        <end position="348"/>
    </location>
</feature>
<proteinExistence type="predicted"/>
<evidence type="ECO:0000313" key="4">
    <source>
        <dbReference type="EMBL" id="KAL1552895.1"/>
    </source>
</evidence>
<feature type="compositionally biased region" description="Polar residues" evidence="2">
    <location>
        <begin position="738"/>
        <end position="747"/>
    </location>
</feature>
<dbReference type="InterPro" id="IPR036483">
    <property type="entry name" value="PWI_dom_sf"/>
</dbReference>
<feature type="compositionally biased region" description="Basic and acidic residues" evidence="2">
    <location>
        <begin position="817"/>
        <end position="826"/>
    </location>
</feature>
<feature type="compositionally biased region" description="Low complexity" evidence="2">
    <location>
        <begin position="827"/>
        <end position="838"/>
    </location>
</feature>
<accession>A0ABD1H8Z3</accession>
<feature type="compositionally biased region" description="Low complexity" evidence="2">
    <location>
        <begin position="544"/>
        <end position="556"/>
    </location>
</feature>
<feature type="compositionally biased region" description="Basic and acidic residues" evidence="2">
    <location>
        <begin position="143"/>
        <end position="180"/>
    </location>
</feature>
<comment type="caution">
    <text evidence="4">The sequence shown here is derived from an EMBL/GenBank/DDBJ whole genome shotgun (WGS) entry which is preliminary data.</text>
</comment>
<dbReference type="GO" id="GO:0006397">
    <property type="term" value="P:mRNA processing"/>
    <property type="evidence" value="ECO:0007669"/>
    <property type="project" value="UniProtKB-KW"/>
</dbReference>
<feature type="compositionally biased region" description="Basic and acidic residues" evidence="2">
    <location>
        <begin position="557"/>
        <end position="568"/>
    </location>
</feature>
<dbReference type="AlphaFoldDB" id="A0ABD1H8Z3"/>
<feature type="domain" description="PWI" evidence="3">
    <location>
        <begin position="27"/>
        <end position="125"/>
    </location>
</feature>
<feature type="compositionally biased region" description="Basic and acidic residues" evidence="2">
    <location>
        <begin position="635"/>
        <end position="645"/>
    </location>
</feature>
<feature type="compositionally biased region" description="Basic and acidic residues" evidence="2">
    <location>
        <begin position="692"/>
        <end position="737"/>
    </location>
</feature>